<evidence type="ECO:0000313" key="4">
    <source>
        <dbReference type="Proteomes" id="UP001595455"/>
    </source>
</evidence>
<accession>A0A371YLS4</accession>
<dbReference type="EMBL" id="JBHRSF010000007">
    <property type="protein sequence ID" value="MFC2994426.1"/>
    <property type="molecule type" value="Genomic_DNA"/>
</dbReference>
<dbReference type="InterPro" id="IPR046174">
    <property type="entry name" value="DUF6176"/>
</dbReference>
<reference evidence="1" key="1">
    <citation type="journal article" date="2014" name="Int. J. Syst. Evol. Microbiol.">
        <title>Complete genome of a new Firmicutes species belonging to the dominant human colonic microbiota ('Ruminococcus bicirculans') reveals two chromosomes and a selective capacity to utilize plant glucans.</title>
        <authorList>
            <consortium name="NISC Comparative Sequencing Program"/>
            <person name="Wegmann U."/>
            <person name="Louis P."/>
            <person name="Goesmann A."/>
            <person name="Henrissat B."/>
            <person name="Duncan S.H."/>
            <person name="Flint H.J."/>
        </authorList>
    </citation>
    <scope>NUCLEOTIDE SEQUENCE</scope>
    <source>
        <strain evidence="1">KCTC 62575</strain>
    </source>
</reference>
<evidence type="ECO:0000313" key="1">
    <source>
        <dbReference type="EMBL" id="MFC2994426.1"/>
    </source>
</evidence>
<dbReference type="Pfam" id="PF19673">
    <property type="entry name" value="DUF6176"/>
    <property type="match status" value="1"/>
</dbReference>
<evidence type="ECO:0000313" key="2">
    <source>
        <dbReference type="EMBL" id="RFC82400.1"/>
    </source>
</evidence>
<dbReference type="Proteomes" id="UP001595455">
    <property type="component" value="Unassembled WGS sequence"/>
</dbReference>
<dbReference type="RefSeq" id="WP_107009506.1">
    <property type="nucleotide sequence ID" value="NZ_JBHRSF010000007.1"/>
</dbReference>
<reference evidence="1" key="4">
    <citation type="submission" date="2024-09" db="EMBL/GenBank/DDBJ databases">
        <authorList>
            <person name="Sun Q."/>
            <person name="Mori K."/>
        </authorList>
    </citation>
    <scope>NUCLEOTIDE SEQUENCE</scope>
    <source>
        <strain evidence="1">KCTC 62575</strain>
    </source>
</reference>
<proteinExistence type="predicted"/>
<dbReference type="OrthoDB" id="6709718at2"/>
<dbReference type="AlphaFoldDB" id="A0A371YLS4"/>
<evidence type="ECO:0000313" key="3">
    <source>
        <dbReference type="Proteomes" id="UP000240957"/>
    </source>
</evidence>
<comment type="caution">
    <text evidence="2">The sequence shown here is derived from an EMBL/GenBank/DDBJ whole genome shotgun (WGS) entry which is preliminary data.</text>
</comment>
<organism evidence="2 3">
    <name type="scientific">Acinetobacter sichuanensis</name>
    <dbReference type="NCBI Taxonomy" id="2136183"/>
    <lineage>
        <taxon>Bacteria</taxon>
        <taxon>Pseudomonadati</taxon>
        <taxon>Pseudomonadota</taxon>
        <taxon>Gammaproteobacteria</taxon>
        <taxon>Moraxellales</taxon>
        <taxon>Moraxellaceae</taxon>
        <taxon>Acinetobacter</taxon>
    </lineage>
</organism>
<gene>
    <name evidence="1" type="ORF">ACFODO_03905</name>
    <name evidence="2" type="ORF">C9E89_016900</name>
</gene>
<keyword evidence="4" id="KW-1185">Reference proteome</keyword>
<protein>
    <submittedName>
        <fullName evidence="1">DUF6176 family protein</fullName>
    </submittedName>
</protein>
<name>A0A371YLS4_9GAMM</name>
<reference evidence="4" key="3">
    <citation type="journal article" date="2019" name="Int. J. Syst. Evol. Microbiol.">
        <title>The Global Catalogue of Microorganisms (GCM) 10K type strain sequencing project: providing services to taxonomists for standard genome sequencing and annotation.</title>
        <authorList>
            <consortium name="The Broad Institute Genomics Platform"/>
            <consortium name="The Broad Institute Genome Sequencing Center for Infectious Disease"/>
            <person name="Wu L."/>
            <person name="Ma J."/>
        </authorList>
    </citation>
    <scope>NUCLEOTIDE SEQUENCE [LARGE SCALE GENOMIC DNA]</scope>
    <source>
        <strain evidence="4">KCTC 62575</strain>
    </source>
</reference>
<reference evidence="2 3" key="2">
    <citation type="submission" date="2018-08" db="EMBL/GenBank/DDBJ databases">
        <title>The draft genome of Acinetobacter sichuanensis strain WCHAc060041.</title>
        <authorList>
            <person name="Qin J."/>
            <person name="Feng Y."/>
            <person name="Zong Z."/>
        </authorList>
    </citation>
    <scope>NUCLEOTIDE SEQUENCE [LARGE SCALE GENOMIC DNA]</scope>
    <source>
        <strain evidence="2 3">WCHAc060041</strain>
    </source>
</reference>
<dbReference type="Proteomes" id="UP000240957">
    <property type="component" value="Unassembled WGS sequence"/>
</dbReference>
<dbReference type="EMBL" id="PYIX02000035">
    <property type="protein sequence ID" value="RFC82400.1"/>
    <property type="molecule type" value="Genomic_DNA"/>
</dbReference>
<sequence length="108" mass="12142">MDVGAVLIRLKPNSMSNVAAWQAELNARKNEAIETLKAEGVFVESWFHVELEGQDYLIAYMRAEDIAKAQQIGRESSFPIDAMHKAFKQNWVKGYKATLLVDLENEGG</sequence>